<accession>T1IUQ3</accession>
<evidence type="ECO:0000313" key="3">
    <source>
        <dbReference type="EnsemblMetazoa" id="SMAR004882-PA"/>
    </source>
</evidence>
<sequence>MKSLLFLFALSFGFLDSNQQGLRSDTHVTKNNFISQILLNVGPNVLRQYLLGNYSQSAIYRINLTKAFTEILETVKPPNPTRCVEDAFAYFLAFVKLEFWAIQMFDAQGKIPSGLTDGNIIWSGSYVLCKHVVQGPPYSVKNPKPYHGKYCWSEFDFKTGWFPLIFEKISLYIVVIFEGQLLVDTQMVDTQAIDTQMSIVSTICVSTKWVLTK</sequence>
<dbReference type="SMART" id="SM00703">
    <property type="entry name" value="NRF"/>
    <property type="match status" value="1"/>
</dbReference>
<dbReference type="InterPro" id="IPR006621">
    <property type="entry name" value="Nose-resist-to-fluoxetine_N"/>
</dbReference>
<reference evidence="3" key="2">
    <citation type="submission" date="2015-02" db="UniProtKB">
        <authorList>
            <consortium name="EnsemblMetazoa"/>
        </authorList>
    </citation>
    <scope>IDENTIFICATION</scope>
</reference>
<feature type="signal peptide" evidence="1">
    <location>
        <begin position="1"/>
        <end position="19"/>
    </location>
</feature>
<dbReference type="Pfam" id="PF20146">
    <property type="entry name" value="NRF"/>
    <property type="match status" value="1"/>
</dbReference>
<evidence type="ECO:0000259" key="2">
    <source>
        <dbReference type="SMART" id="SM00703"/>
    </source>
</evidence>
<dbReference type="PhylomeDB" id="T1IUQ3"/>
<dbReference type="EnsemblMetazoa" id="SMAR004882-RA">
    <property type="protein sequence ID" value="SMAR004882-PA"/>
    <property type="gene ID" value="SMAR004882"/>
</dbReference>
<keyword evidence="1" id="KW-0732">Signal</keyword>
<dbReference type="AlphaFoldDB" id="T1IUQ3"/>
<evidence type="ECO:0000313" key="4">
    <source>
        <dbReference type="Proteomes" id="UP000014500"/>
    </source>
</evidence>
<keyword evidence="4" id="KW-1185">Reference proteome</keyword>
<dbReference type="EMBL" id="JH431553">
    <property type="status" value="NOT_ANNOTATED_CDS"/>
    <property type="molecule type" value="Genomic_DNA"/>
</dbReference>
<reference evidence="4" key="1">
    <citation type="submission" date="2011-05" db="EMBL/GenBank/DDBJ databases">
        <authorList>
            <person name="Richards S.R."/>
            <person name="Qu J."/>
            <person name="Jiang H."/>
            <person name="Jhangiani S.N."/>
            <person name="Agravi P."/>
            <person name="Goodspeed R."/>
            <person name="Gross S."/>
            <person name="Mandapat C."/>
            <person name="Jackson L."/>
            <person name="Mathew T."/>
            <person name="Pu L."/>
            <person name="Thornton R."/>
            <person name="Saada N."/>
            <person name="Wilczek-Boney K.B."/>
            <person name="Lee S."/>
            <person name="Kovar C."/>
            <person name="Wu Y."/>
            <person name="Scherer S.E."/>
            <person name="Worley K.C."/>
            <person name="Muzny D.M."/>
            <person name="Gibbs R."/>
        </authorList>
    </citation>
    <scope>NUCLEOTIDE SEQUENCE</scope>
    <source>
        <strain evidence="4">Brora</strain>
    </source>
</reference>
<protein>
    <recommendedName>
        <fullName evidence="2">Nose resistant-to-fluoxetine protein N-terminal domain-containing protein</fullName>
    </recommendedName>
</protein>
<feature type="chain" id="PRO_5004590061" description="Nose resistant-to-fluoxetine protein N-terminal domain-containing protein" evidence="1">
    <location>
        <begin position="20"/>
        <end position="213"/>
    </location>
</feature>
<dbReference type="Proteomes" id="UP000014500">
    <property type="component" value="Unassembled WGS sequence"/>
</dbReference>
<organism evidence="3 4">
    <name type="scientific">Strigamia maritima</name>
    <name type="common">European centipede</name>
    <name type="synonym">Geophilus maritimus</name>
    <dbReference type="NCBI Taxonomy" id="126957"/>
    <lineage>
        <taxon>Eukaryota</taxon>
        <taxon>Metazoa</taxon>
        <taxon>Ecdysozoa</taxon>
        <taxon>Arthropoda</taxon>
        <taxon>Myriapoda</taxon>
        <taxon>Chilopoda</taxon>
        <taxon>Pleurostigmophora</taxon>
        <taxon>Geophilomorpha</taxon>
        <taxon>Linotaeniidae</taxon>
        <taxon>Strigamia</taxon>
    </lineage>
</organism>
<proteinExistence type="predicted"/>
<evidence type="ECO:0000256" key="1">
    <source>
        <dbReference type="SAM" id="SignalP"/>
    </source>
</evidence>
<feature type="domain" description="Nose resistant-to-fluoxetine protein N-terminal" evidence="2">
    <location>
        <begin position="80"/>
        <end position="206"/>
    </location>
</feature>
<name>T1IUQ3_STRMM</name>
<dbReference type="HOGENOM" id="CLU_1295822_0_0_1"/>